<evidence type="ECO:0000256" key="2">
    <source>
        <dbReference type="ARBA" id="ARBA00022833"/>
    </source>
</evidence>
<keyword evidence="6" id="KW-0539">Nucleus</keyword>
<keyword evidence="1" id="KW-0479">Metal-binding</keyword>
<protein>
    <recommendedName>
        <fullName evidence="7">Zn(2)-C6 fungal-type domain-containing protein</fullName>
    </recommendedName>
</protein>
<proteinExistence type="predicted"/>
<dbReference type="SUPFAM" id="SSF57701">
    <property type="entry name" value="Zn2/Cys6 DNA-binding domain"/>
    <property type="match status" value="1"/>
</dbReference>
<dbReference type="InterPro" id="IPR001138">
    <property type="entry name" value="Zn2Cys6_DnaBD"/>
</dbReference>
<dbReference type="GO" id="GO:0003677">
    <property type="term" value="F:DNA binding"/>
    <property type="evidence" value="ECO:0007669"/>
    <property type="project" value="UniProtKB-KW"/>
</dbReference>
<feature type="domain" description="Zn(2)-C6 fungal-type" evidence="7">
    <location>
        <begin position="20"/>
        <end position="48"/>
    </location>
</feature>
<name>A0A6A6I6W2_9PLEO</name>
<dbReference type="CDD" id="cd00067">
    <property type="entry name" value="GAL4"/>
    <property type="match status" value="1"/>
</dbReference>
<dbReference type="GeneID" id="54579331"/>
<evidence type="ECO:0000313" key="8">
    <source>
        <dbReference type="EMBL" id="KAF2246077.1"/>
    </source>
</evidence>
<dbReference type="EMBL" id="ML987199">
    <property type="protein sequence ID" value="KAF2246077.1"/>
    <property type="molecule type" value="Genomic_DNA"/>
</dbReference>
<dbReference type="PANTHER" id="PTHR36206">
    <property type="entry name" value="ASPERCRYPTIN BIOSYNTHESIS CLUSTER-SPECIFIC TRANSCRIPTION REGULATOR ATNN-RELATED"/>
    <property type="match status" value="1"/>
</dbReference>
<dbReference type="Pfam" id="PF11951">
    <property type="entry name" value="Fungal_trans_2"/>
    <property type="match status" value="1"/>
</dbReference>
<evidence type="ECO:0000256" key="1">
    <source>
        <dbReference type="ARBA" id="ARBA00022723"/>
    </source>
</evidence>
<dbReference type="Proteomes" id="UP000800094">
    <property type="component" value="Unassembled WGS sequence"/>
</dbReference>
<keyword evidence="4" id="KW-0238">DNA-binding</keyword>
<dbReference type="OrthoDB" id="2593732at2759"/>
<evidence type="ECO:0000256" key="4">
    <source>
        <dbReference type="ARBA" id="ARBA00023125"/>
    </source>
</evidence>
<keyword evidence="2" id="KW-0862">Zinc</keyword>
<keyword evidence="3" id="KW-0805">Transcription regulation</keyword>
<organism evidence="8 9">
    <name type="scientific">Trematosphaeria pertusa</name>
    <dbReference type="NCBI Taxonomy" id="390896"/>
    <lineage>
        <taxon>Eukaryota</taxon>
        <taxon>Fungi</taxon>
        <taxon>Dikarya</taxon>
        <taxon>Ascomycota</taxon>
        <taxon>Pezizomycotina</taxon>
        <taxon>Dothideomycetes</taxon>
        <taxon>Pleosporomycetidae</taxon>
        <taxon>Pleosporales</taxon>
        <taxon>Massarineae</taxon>
        <taxon>Trematosphaeriaceae</taxon>
        <taxon>Trematosphaeria</taxon>
    </lineage>
</organism>
<sequence length="564" mass="63982">MLPTPGVKNTRKHNPKVRTGCKTCKVRRVKCDEKRPSCLRCTSTGRKCDGYAQPKQDYQTQVISQSRASRVQNAVPMLSGFGDNVHYLEFYHYCAGPTLSSADRFDTEFWSRISLQMAHSEPAVRHALIALGYLNKQETGSLKHARLGFTNDCKTFWPHYNKAVRHLVERMAEPSYSPEIGLVTCVLFVCIEFLRADIQTAFTHLRSGLKIISELRQRHHTDSPRQLPGAIQNGSTAPMDMIEDKLMPMFIRGMASALMFGLKVEDDFAILCPPPQSFQSRRFTSIREAQSSYHELRNATLIFARQMIINIIVLHINPATAEDVQRQNQFLECHRAWYRALEALECSQTWSSEDKVAISSLKVSYYATYVFVACATDAGQMSYDAHLDSFKALLHHAKIVLDSMHLGGLEAKPSSRAAAANFTFEISLIPSLFMVATRCRCPTTRREAVSLLALNPPREGLWDAEQHVIVSNRAMEMEEMEVDERGWPTENARLWSSVIEPNMDRTGGFWVHHCPAKWVGSVDETGRQRIIREYHVLEETLTDPLYGYVEPPRIAFSPNTAPLH</sequence>
<evidence type="ECO:0000313" key="9">
    <source>
        <dbReference type="Proteomes" id="UP000800094"/>
    </source>
</evidence>
<accession>A0A6A6I6W2</accession>
<dbReference type="RefSeq" id="XP_033681081.1">
    <property type="nucleotide sequence ID" value="XM_033826001.1"/>
</dbReference>
<dbReference type="InterPro" id="IPR036864">
    <property type="entry name" value="Zn2-C6_fun-type_DNA-bd_sf"/>
</dbReference>
<keyword evidence="9" id="KW-1185">Reference proteome</keyword>
<keyword evidence="5" id="KW-0804">Transcription</keyword>
<dbReference type="PANTHER" id="PTHR36206:SF4">
    <property type="entry name" value="HYPOTHETICAL CONSERVED PROTEIN (EUROFUNG)-RELATED"/>
    <property type="match status" value="1"/>
</dbReference>
<dbReference type="PROSITE" id="PS50048">
    <property type="entry name" value="ZN2_CY6_FUNGAL_2"/>
    <property type="match status" value="1"/>
</dbReference>
<dbReference type="PROSITE" id="PS00463">
    <property type="entry name" value="ZN2_CY6_FUNGAL_1"/>
    <property type="match status" value="1"/>
</dbReference>
<reference evidence="8" key="1">
    <citation type="journal article" date="2020" name="Stud. Mycol.">
        <title>101 Dothideomycetes genomes: a test case for predicting lifestyles and emergence of pathogens.</title>
        <authorList>
            <person name="Haridas S."/>
            <person name="Albert R."/>
            <person name="Binder M."/>
            <person name="Bloem J."/>
            <person name="Labutti K."/>
            <person name="Salamov A."/>
            <person name="Andreopoulos B."/>
            <person name="Baker S."/>
            <person name="Barry K."/>
            <person name="Bills G."/>
            <person name="Bluhm B."/>
            <person name="Cannon C."/>
            <person name="Castanera R."/>
            <person name="Culley D."/>
            <person name="Daum C."/>
            <person name="Ezra D."/>
            <person name="Gonzalez J."/>
            <person name="Henrissat B."/>
            <person name="Kuo A."/>
            <person name="Liang C."/>
            <person name="Lipzen A."/>
            <person name="Lutzoni F."/>
            <person name="Magnuson J."/>
            <person name="Mondo S."/>
            <person name="Nolan M."/>
            <person name="Ohm R."/>
            <person name="Pangilinan J."/>
            <person name="Park H.-J."/>
            <person name="Ramirez L."/>
            <person name="Alfaro M."/>
            <person name="Sun H."/>
            <person name="Tritt A."/>
            <person name="Yoshinaga Y."/>
            <person name="Zwiers L.-H."/>
            <person name="Turgeon B."/>
            <person name="Goodwin S."/>
            <person name="Spatafora J."/>
            <person name="Crous P."/>
            <person name="Grigoriev I."/>
        </authorList>
    </citation>
    <scope>NUCLEOTIDE SEQUENCE</scope>
    <source>
        <strain evidence="8">CBS 122368</strain>
    </source>
</reference>
<evidence type="ECO:0000259" key="7">
    <source>
        <dbReference type="PROSITE" id="PS50048"/>
    </source>
</evidence>
<dbReference type="InterPro" id="IPR052360">
    <property type="entry name" value="Transcr_Regulatory_Proteins"/>
</dbReference>
<dbReference type="Pfam" id="PF00172">
    <property type="entry name" value="Zn_clus"/>
    <property type="match status" value="1"/>
</dbReference>
<dbReference type="Gene3D" id="4.10.240.10">
    <property type="entry name" value="Zn(2)-C6 fungal-type DNA-binding domain"/>
    <property type="match status" value="1"/>
</dbReference>
<evidence type="ECO:0000256" key="6">
    <source>
        <dbReference type="ARBA" id="ARBA00023242"/>
    </source>
</evidence>
<dbReference type="GO" id="GO:0008270">
    <property type="term" value="F:zinc ion binding"/>
    <property type="evidence" value="ECO:0007669"/>
    <property type="project" value="InterPro"/>
</dbReference>
<gene>
    <name evidence="8" type="ORF">BU26DRAFT_488927</name>
</gene>
<dbReference type="SMART" id="SM00066">
    <property type="entry name" value="GAL4"/>
    <property type="match status" value="1"/>
</dbReference>
<dbReference type="AlphaFoldDB" id="A0A6A6I6W2"/>
<dbReference type="GO" id="GO:0000981">
    <property type="term" value="F:DNA-binding transcription factor activity, RNA polymerase II-specific"/>
    <property type="evidence" value="ECO:0007669"/>
    <property type="project" value="InterPro"/>
</dbReference>
<evidence type="ECO:0000256" key="5">
    <source>
        <dbReference type="ARBA" id="ARBA00023163"/>
    </source>
</evidence>
<evidence type="ECO:0000256" key="3">
    <source>
        <dbReference type="ARBA" id="ARBA00023015"/>
    </source>
</evidence>
<dbReference type="InterPro" id="IPR021858">
    <property type="entry name" value="Fun_TF"/>
</dbReference>